<evidence type="ECO:0000313" key="2">
    <source>
        <dbReference type="Proteomes" id="UP001492380"/>
    </source>
</evidence>
<name>A0ABR1YY26_9PEZI</name>
<evidence type="ECO:0000313" key="1">
    <source>
        <dbReference type="EMBL" id="KAK8243619.1"/>
    </source>
</evidence>
<accession>A0ABR1YY26</accession>
<dbReference type="EMBL" id="JBBWRZ010000002">
    <property type="protein sequence ID" value="KAK8243619.1"/>
    <property type="molecule type" value="Genomic_DNA"/>
</dbReference>
<comment type="caution">
    <text evidence="1">The sequence shown here is derived from an EMBL/GenBank/DDBJ whole genome shotgun (WGS) entry which is preliminary data.</text>
</comment>
<organism evidence="1 2">
    <name type="scientific">Phyllosticta capitalensis</name>
    <dbReference type="NCBI Taxonomy" id="121624"/>
    <lineage>
        <taxon>Eukaryota</taxon>
        <taxon>Fungi</taxon>
        <taxon>Dikarya</taxon>
        <taxon>Ascomycota</taxon>
        <taxon>Pezizomycotina</taxon>
        <taxon>Dothideomycetes</taxon>
        <taxon>Dothideomycetes incertae sedis</taxon>
        <taxon>Botryosphaeriales</taxon>
        <taxon>Phyllostictaceae</taxon>
        <taxon>Phyllosticta</taxon>
    </lineage>
</organism>
<proteinExistence type="predicted"/>
<keyword evidence="2" id="KW-1185">Reference proteome</keyword>
<dbReference type="Proteomes" id="UP001492380">
    <property type="component" value="Unassembled WGS sequence"/>
</dbReference>
<protein>
    <submittedName>
        <fullName evidence="1">Uncharacterized protein</fullName>
    </submittedName>
</protein>
<reference evidence="1 2" key="1">
    <citation type="submission" date="2024-04" db="EMBL/GenBank/DDBJ databases">
        <title>Phyllosticta paracitricarpa is synonymous to the EU quarantine fungus P. citricarpa based on phylogenomic analyses.</title>
        <authorList>
            <consortium name="Lawrence Berkeley National Laboratory"/>
            <person name="Van Ingen-Buijs V.A."/>
            <person name="Van Westerhoven A.C."/>
            <person name="Haridas S."/>
            <person name="Skiadas P."/>
            <person name="Martin F."/>
            <person name="Groenewald J.Z."/>
            <person name="Crous P.W."/>
            <person name="Seidl M.F."/>
        </authorList>
    </citation>
    <scope>NUCLEOTIDE SEQUENCE [LARGE SCALE GENOMIC DNA]</scope>
    <source>
        <strain evidence="1 2">CBS 123374</strain>
    </source>
</reference>
<gene>
    <name evidence="1" type="ORF">HDK90DRAFT_128374</name>
</gene>
<sequence>MSTGKPRCTATTMAVQHRQDEPHPMPPQVKMRELQHCIRNLPFYGRGLSVRIGTCKESCQAAKGAENNASFQIGDWASGVQSWHRESYKKRRPGIWTRDGMLRCFYEVLFQYSISVSQVVECSFVITPEQLLHFEISPLWRPHPLISLFALEIRAHISLLANENSAVVASFRTISTDFCKSSPAPYPLALLKNPPSPALPRSITSSHPLLLDLN</sequence>